<organism evidence="3 4">
    <name type="scientific">Shewanella halifaxensis (strain HAW-EB4)</name>
    <dbReference type="NCBI Taxonomy" id="458817"/>
    <lineage>
        <taxon>Bacteria</taxon>
        <taxon>Pseudomonadati</taxon>
        <taxon>Pseudomonadota</taxon>
        <taxon>Gammaproteobacteria</taxon>
        <taxon>Alteromonadales</taxon>
        <taxon>Shewanellaceae</taxon>
        <taxon>Shewanella</taxon>
    </lineage>
</organism>
<protein>
    <submittedName>
        <fullName evidence="3">Serine/threonine protein kinase</fullName>
    </submittedName>
</protein>
<keyword evidence="3" id="KW-0418">Kinase</keyword>
<dbReference type="AlphaFoldDB" id="B0TLP4"/>
<proteinExistence type="predicted"/>
<reference evidence="3" key="1">
    <citation type="submission" date="2008-01" db="EMBL/GenBank/DDBJ databases">
        <title>Complete sequence of Shewanella halifaxensis HAW-EB4.</title>
        <authorList>
            <consortium name="US DOE Joint Genome Institute"/>
            <person name="Copeland A."/>
            <person name="Lucas S."/>
            <person name="Lapidus A."/>
            <person name="Glavina del Rio T."/>
            <person name="Dalin E."/>
            <person name="Tice H."/>
            <person name="Bruce D."/>
            <person name="Goodwin L."/>
            <person name="Pitluck S."/>
            <person name="Sims D."/>
            <person name="Brettin T."/>
            <person name="Detter J.C."/>
            <person name="Han C."/>
            <person name="Kuske C.R."/>
            <person name="Schmutz J."/>
            <person name="Larimer F."/>
            <person name="Land M."/>
            <person name="Hauser L."/>
            <person name="Kyrpides N."/>
            <person name="Kim E."/>
            <person name="Zhao J.-S."/>
            <person name="Richardson P."/>
        </authorList>
    </citation>
    <scope>NUCLEOTIDE SEQUENCE [LARGE SCALE GENOMIC DNA]</scope>
    <source>
        <strain evidence="3">HAW-EB4</strain>
    </source>
</reference>
<dbReference type="GO" id="GO:0004674">
    <property type="term" value="F:protein serine/threonine kinase activity"/>
    <property type="evidence" value="ECO:0007669"/>
    <property type="project" value="UniProtKB-KW"/>
</dbReference>
<dbReference type="eggNOG" id="COG0515">
    <property type="taxonomic scope" value="Bacteria"/>
</dbReference>
<name>B0TLP4_SHEHH</name>
<dbReference type="OrthoDB" id="9801841at2"/>
<gene>
    <name evidence="3" type="ordered locus">Shal_2713</name>
</gene>
<keyword evidence="4" id="KW-1185">Reference proteome</keyword>
<evidence type="ECO:0000313" key="4">
    <source>
        <dbReference type="Proteomes" id="UP000001317"/>
    </source>
</evidence>
<feature type="domain" description="NERD" evidence="2">
    <location>
        <begin position="10"/>
        <end position="121"/>
    </location>
</feature>
<dbReference type="GO" id="GO:0005524">
    <property type="term" value="F:ATP binding"/>
    <property type="evidence" value="ECO:0007669"/>
    <property type="project" value="InterPro"/>
</dbReference>
<evidence type="ECO:0000313" key="3">
    <source>
        <dbReference type="EMBL" id="ABZ77266.1"/>
    </source>
</evidence>
<dbReference type="EMBL" id="CP000931">
    <property type="protein sequence ID" value="ABZ77266.1"/>
    <property type="molecule type" value="Genomic_DNA"/>
</dbReference>
<dbReference type="Pfam" id="PF08378">
    <property type="entry name" value="NERD"/>
    <property type="match status" value="1"/>
</dbReference>
<dbReference type="KEGG" id="shl:Shal_2713"/>
<dbReference type="RefSeq" id="WP_012277794.1">
    <property type="nucleotide sequence ID" value="NC_010334.1"/>
</dbReference>
<dbReference type="Proteomes" id="UP000001317">
    <property type="component" value="Chromosome"/>
</dbReference>
<keyword evidence="3" id="KW-0723">Serine/threonine-protein kinase</keyword>
<dbReference type="STRING" id="458817.Shal_2713"/>
<dbReference type="PROSITE" id="PS50965">
    <property type="entry name" value="NERD"/>
    <property type="match status" value="1"/>
</dbReference>
<dbReference type="HOGENOM" id="CLU_417902_0_0_6"/>
<dbReference type="Gene3D" id="1.10.510.10">
    <property type="entry name" value="Transferase(Phosphotransferase) domain 1"/>
    <property type="match status" value="1"/>
</dbReference>
<dbReference type="InterPro" id="IPR000719">
    <property type="entry name" value="Prot_kinase_dom"/>
</dbReference>
<accession>B0TLP4</accession>
<dbReference type="PROSITE" id="PS50011">
    <property type="entry name" value="PROTEIN_KINASE_DOM"/>
    <property type="match status" value="1"/>
</dbReference>
<feature type="domain" description="Protein kinase" evidence="1">
    <location>
        <begin position="418"/>
        <end position="657"/>
    </location>
</feature>
<evidence type="ECO:0000259" key="2">
    <source>
        <dbReference type="PROSITE" id="PS50965"/>
    </source>
</evidence>
<dbReference type="InterPro" id="IPR011009">
    <property type="entry name" value="Kinase-like_dom_sf"/>
</dbReference>
<sequence length="657" mass="73840">MARMISFGTPVNDAERWAFSLLADELPEDYILLTNVEIPTKSGQAMEVDALVIGEWGVYVVDVKGYIGRLDAGLHAWSLDGREVDNSLAKANYVARVLAGNVKHKIPVGVYAPWCQGMVFVTGRKGEEIELEKQQGSLSIYTPKQIVEALTKEWGLTAPRKHQVTDTQKELVLETIGQVAIVEKRNNKIQDFTKLKCLFIQSGLEVWQAEYNPGEWTAPWLLKVLIPTQFTDSEQSETHEAQLRSEFQRLQSLSGCCGVPYCAPLIQDGEQLVLPIRMPRGVPLNVLQSEQMTTYQLLEVLRRSVTGLQQIHRRGFTVGGWTSNCIFVSDMGDVEFIDIKDNVSSSDDIKAYAEGFLAIAEQTQQPRVYQWYREAVAGGTTDLDALRSDLSALIDHGVCDTVPEKIEITAGAIVDHHFRLEQFIAATETSQFWRATHLQGQYQCGISIYSRVEANWPTLSNIYRSLAKIYHPHIEKVLAFGQLPQSENLFIARAWEYGVSIDELEEIRLGQPLMWFTQLLTGLQYMHQMDIYHGAICPKNIICNPNKAILVNFGIGLDIAASHYASQYADPTLWEVEGEAERDLYGLVASFIDAMAPESLKGDLCQSGIINALEAFDREWFGEALYDVCHKVLNFDLNVHAGMNYLEMFDLAENDVI</sequence>
<dbReference type="InterPro" id="IPR011528">
    <property type="entry name" value="NERD"/>
</dbReference>
<evidence type="ECO:0000259" key="1">
    <source>
        <dbReference type="PROSITE" id="PS50011"/>
    </source>
</evidence>
<dbReference type="SUPFAM" id="SSF56112">
    <property type="entry name" value="Protein kinase-like (PK-like)"/>
    <property type="match status" value="2"/>
</dbReference>
<keyword evidence="3" id="KW-0808">Transferase</keyword>